<dbReference type="Pfam" id="PF07687">
    <property type="entry name" value="M20_dimer"/>
    <property type="match status" value="1"/>
</dbReference>
<organism evidence="3 4">
    <name type="scientific">Terrimesophilobacter mesophilus</name>
    <dbReference type="NCBI Taxonomy" id="433647"/>
    <lineage>
        <taxon>Bacteria</taxon>
        <taxon>Bacillati</taxon>
        <taxon>Actinomycetota</taxon>
        <taxon>Actinomycetes</taxon>
        <taxon>Micrococcales</taxon>
        <taxon>Microbacteriaceae</taxon>
        <taxon>Terrimesophilobacter</taxon>
    </lineage>
</organism>
<gene>
    <name evidence="3" type="ORF">E3N84_03175</name>
</gene>
<protein>
    <submittedName>
        <fullName evidence="3">Amidohydrolase</fullName>
    </submittedName>
</protein>
<dbReference type="PANTHER" id="PTHR11014:SF63">
    <property type="entry name" value="METALLOPEPTIDASE, PUTATIVE (AFU_ORTHOLOGUE AFUA_6G09600)-RELATED"/>
    <property type="match status" value="1"/>
</dbReference>
<evidence type="ECO:0000259" key="2">
    <source>
        <dbReference type="Pfam" id="PF07687"/>
    </source>
</evidence>
<keyword evidence="1" id="KW-0479">Metal-binding</keyword>
<dbReference type="EMBL" id="SOFI01000003">
    <property type="protein sequence ID" value="TFB80735.1"/>
    <property type="molecule type" value="Genomic_DNA"/>
</dbReference>
<feature type="domain" description="Peptidase M20 dimerisation" evidence="2">
    <location>
        <begin position="188"/>
        <end position="286"/>
    </location>
</feature>
<dbReference type="NCBIfam" id="TIGR01891">
    <property type="entry name" value="amidohydrolases"/>
    <property type="match status" value="1"/>
</dbReference>
<dbReference type="Proteomes" id="UP000298488">
    <property type="component" value="Unassembled WGS sequence"/>
</dbReference>
<feature type="binding site" evidence="1">
    <location>
        <position position="143"/>
    </location>
    <ligand>
        <name>Mn(2+)</name>
        <dbReference type="ChEBI" id="CHEBI:29035"/>
        <label>2</label>
    </ligand>
</feature>
<keyword evidence="4" id="KW-1185">Reference proteome</keyword>
<dbReference type="PIRSF" id="PIRSF005962">
    <property type="entry name" value="Pept_M20D_amidohydro"/>
    <property type="match status" value="1"/>
</dbReference>
<dbReference type="InterPro" id="IPR017439">
    <property type="entry name" value="Amidohydrolase"/>
</dbReference>
<proteinExistence type="predicted"/>
<evidence type="ECO:0000313" key="4">
    <source>
        <dbReference type="Proteomes" id="UP000298488"/>
    </source>
</evidence>
<dbReference type="InterPro" id="IPR011650">
    <property type="entry name" value="Peptidase_M20_dimer"/>
</dbReference>
<accession>A0A4R8VDB6</accession>
<dbReference type="InterPro" id="IPR036264">
    <property type="entry name" value="Bact_exopeptidase_dim_dom"/>
</dbReference>
<dbReference type="OrthoDB" id="9777385at2"/>
<dbReference type="InterPro" id="IPR002933">
    <property type="entry name" value="Peptidase_M20"/>
</dbReference>
<feature type="binding site" evidence="1">
    <location>
        <position position="107"/>
    </location>
    <ligand>
        <name>Mn(2+)</name>
        <dbReference type="ChEBI" id="CHEBI:29035"/>
        <label>2</label>
    </ligand>
</feature>
<keyword evidence="3" id="KW-0378">Hydrolase</keyword>
<comment type="caution">
    <text evidence="3">The sequence shown here is derived from an EMBL/GenBank/DDBJ whole genome shotgun (WGS) entry which is preliminary data.</text>
</comment>
<dbReference type="Gene3D" id="3.30.70.360">
    <property type="match status" value="1"/>
</dbReference>
<dbReference type="PANTHER" id="PTHR11014">
    <property type="entry name" value="PEPTIDASE M20 FAMILY MEMBER"/>
    <property type="match status" value="1"/>
</dbReference>
<name>A0A4R8VDB6_9MICO</name>
<dbReference type="GO" id="GO:0046872">
    <property type="term" value="F:metal ion binding"/>
    <property type="evidence" value="ECO:0007669"/>
    <property type="project" value="UniProtKB-KW"/>
</dbReference>
<evidence type="ECO:0000313" key="3">
    <source>
        <dbReference type="EMBL" id="TFB80735.1"/>
    </source>
</evidence>
<dbReference type="SUPFAM" id="SSF55031">
    <property type="entry name" value="Bacterial exopeptidase dimerisation domain"/>
    <property type="match status" value="1"/>
</dbReference>
<evidence type="ECO:0000256" key="1">
    <source>
        <dbReference type="PIRSR" id="PIRSR005962-1"/>
    </source>
</evidence>
<dbReference type="GO" id="GO:0016787">
    <property type="term" value="F:hydrolase activity"/>
    <property type="evidence" value="ECO:0007669"/>
    <property type="project" value="UniProtKB-KW"/>
</dbReference>
<reference evidence="3 4" key="1">
    <citation type="submission" date="2019-03" db="EMBL/GenBank/DDBJ databases">
        <title>Genomics of glacier-inhabiting Cryobacterium strains.</title>
        <authorList>
            <person name="Liu Q."/>
            <person name="Xin Y.-H."/>
        </authorList>
    </citation>
    <scope>NUCLEOTIDE SEQUENCE [LARGE SCALE GENOMIC DNA]</scope>
    <source>
        <strain evidence="3 4">CGMCC 1.10440</strain>
    </source>
</reference>
<comment type="cofactor">
    <cofactor evidence="1">
        <name>Mn(2+)</name>
        <dbReference type="ChEBI" id="CHEBI:29035"/>
    </cofactor>
    <text evidence="1">The Mn(2+) ion enhances activity.</text>
</comment>
<feature type="binding site" evidence="1">
    <location>
        <position position="170"/>
    </location>
    <ligand>
        <name>Mn(2+)</name>
        <dbReference type="ChEBI" id="CHEBI:29035"/>
        <label>2</label>
    </ligand>
</feature>
<dbReference type="Gene3D" id="3.40.630.10">
    <property type="entry name" value="Zn peptidases"/>
    <property type="match status" value="1"/>
</dbReference>
<dbReference type="SUPFAM" id="SSF53187">
    <property type="entry name" value="Zn-dependent exopeptidases"/>
    <property type="match status" value="1"/>
</dbReference>
<feature type="binding site" evidence="1">
    <location>
        <position position="109"/>
    </location>
    <ligand>
        <name>Mn(2+)</name>
        <dbReference type="ChEBI" id="CHEBI:29035"/>
        <label>2</label>
    </ligand>
</feature>
<dbReference type="AlphaFoldDB" id="A0A4R8VDB6"/>
<dbReference type="Pfam" id="PF01546">
    <property type="entry name" value="Peptidase_M20"/>
    <property type="match status" value="1"/>
</dbReference>
<keyword evidence="1" id="KW-0464">Manganese</keyword>
<sequence length="416" mass="43840">MLAGYLGIQPWQEDLYRDLHRHPELGHHETRSASIAATVLREAGFDVHDTIGTTGVVGVLRNGDGPVVLMRADMDALPMAEKTGLDYASTDRATDDAQNDVPVAHACGHDVHMACLMAAARLMAAEHDSWSGTYIALFQPAEEIATGASAMVDGGLTTLIPKPDVALAQHVLAFPSGRVGVRPGAFLSGADSMRITVHGRGSHGSMPQLSVDPVVLAAMIVVRLQAIVAREIAPDDFAVLTVGRISAGTKSNIISDHAVLELNLRTYSDATRSALLAAIERVVRGECAASGSPLEPEFELYDHFPLTDNDSAASSRVDTAFRTHFGAEAFTIDRQSASEDFSEMPNAFGSPYVYWGIGGVDPGAYAAAEAAGTVATTIPANHSPQFAPVIEPTLRTGTAAAVVAAMAWLAHPESGR</sequence>